<accession>A5AW75</accession>
<sequence>MKASFLVVFKRAKWIGMVGRRAVSLGLARPVSLGCADRAYYSVWLCRAMSQNGWPDLMDTSSYQTMFKEKENEKHSECYACIVVVKDTPRLQAARYPFTKAPLRRAGRDTVASG</sequence>
<dbReference type="EMBL" id="AM437832">
    <property type="protein sequence ID" value="CAN67218.1"/>
    <property type="molecule type" value="Genomic_DNA"/>
</dbReference>
<name>A5AW75_VITVI</name>
<proteinExistence type="predicted"/>
<protein>
    <submittedName>
        <fullName evidence="1">Uncharacterized protein</fullName>
    </submittedName>
</protein>
<organism evidence="1">
    <name type="scientific">Vitis vinifera</name>
    <name type="common">Grape</name>
    <dbReference type="NCBI Taxonomy" id="29760"/>
    <lineage>
        <taxon>Eukaryota</taxon>
        <taxon>Viridiplantae</taxon>
        <taxon>Streptophyta</taxon>
        <taxon>Embryophyta</taxon>
        <taxon>Tracheophyta</taxon>
        <taxon>Spermatophyta</taxon>
        <taxon>Magnoliopsida</taxon>
        <taxon>eudicotyledons</taxon>
        <taxon>Gunneridae</taxon>
        <taxon>Pentapetalae</taxon>
        <taxon>rosids</taxon>
        <taxon>Vitales</taxon>
        <taxon>Vitaceae</taxon>
        <taxon>Viteae</taxon>
        <taxon>Vitis</taxon>
    </lineage>
</organism>
<reference evidence="1" key="1">
    <citation type="journal article" date="2007" name="PLoS ONE">
        <title>The first genome sequence of an elite grapevine cultivar (Pinot noir Vitis vinifera L.): coping with a highly heterozygous genome.</title>
        <authorList>
            <person name="Velasco R."/>
            <person name="Zharkikh A."/>
            <person name="Troggio M."/>
            <person name="Cartwright D.A."/>
            <person name="Cestaro A."/>
            <person name="Pruss D."/>
            <person name="Pindo M."/>
            <person name="FitzGerald L.M."/>
            <person name="Vezzulli S."/>
            <person name="Reid J."/>
            <person name="Malacarne G."/>
            <person name="Iliev D."/>
            <person name="Coppola G."/>
            <person name="Wardell B."/>
            <person name="Micheletti D."/>
            <person name="Macalma T."/>
            <person name="Facci M."/>
            <person name="Mitchell J.T."/>
            <person name="Perazzolli M."/>
            <person name="Eldredge G."/>
            <person name="Gatto P."/>
            <person name="Oyzerski R."/>
            <person name="Moretto M."/>
            <person name="Gutin N."/>
            <person name="Stefanini M."/>
            <person name="Chen Y."/>
            <person name="Segala C."/>
            <person name="Davenport C."/>
            <person name="Dematte L."/>
            <person name="Mraz A."/>
            <person name="Battilana J."/>
            <person name="Stormo K."/>
            <person name="Costa F."/>
            <person name="Tao Q."/>
            <person name="Si-Ammour A."/>
            <person name="Harkins T."/>
            <person name="Lackey A."/>
            <person name="Perbost C."/>
            <person name="Taillon B."/>
            <person name="Stella A."/>
            <person name="Solovyev V."/>
            <person name="Fawcett J.A."/>
            <person name="Sterck L."/>
            <person name="Vandepoele K."/>
            <person name="Grando S.M."/>
            <person name="Toppo S."/>
            <person name="Moser C."/>
            <person name="Lanchbury J."/>
            <person name="Bogden R."/>
            <person name="Skolnick M."/>
            <person name="Sgaramella V."/>
            <person name="Bhatnagar S.K."/>
            <person name="Fontana P."/>
            <person name="Gutin A."/>
            <person name="Van de Peer Y."/>
            <person name="Salamini F."/>
            <person name="Viola R."/>
        </authorList>
    </citation>
    <scope>NUCLEOTIDE SEQUENCE</scope>
</reference>
<evidence type="ECO:0000313" key="1">
    <source>
        <dbReference type="EMBL" id="CAN67218.1"/>
    </source>
</evidence>
<gene>
    <name evidence="1" type="ORF">VITISV_041889</name>
</gene>
<dbReference type="AlphaFoldDB" id="A5AW75"/>